<dbReference type="Proteomes" id="UP001219584">
    <property type="component" value="Chromosome"/>
</dbReference>
<dbReference type="EMBL" id="CP121464">
    <property type="protein sequence ID" value="WFR81254.1"/>
    <property type="molecule type" value="Genomic_DNA"/>
</dbReference>
<name>A0ABY8I8K4_9BURK</name>
<keyword evidence="2" id="KW-1185">Reference proteome</keyword>
<evidence type="ECO:0008006" key="3">
    <source>
        <dbReference type="Google" id="ProtNLM"/>
    </source>
</evidence>
<dbReference type="RefSeq" id="WP_278318149.1">
    <property type="nucleotide sequence ID" value="NZ_CP121464.1"/>
</dbReference>
<dbReference type="SUPFAM" id="SSF81593">
    <property type="entry name" value="Nucleotidyltransferase substrate binding subunit/domain"/>
    <property type="match status" value="1"/>
</dbReference>
<proteinExistence type="predicted"/>
<accession>A0ABY8I8K4</accession>
<sequence length="196" mass="21753">MSNKDSTYGVKHKGKVIGEIPKTGNTKADSAAALQMLKDKGLYVPTTPFQAMFRQAQSFCTTASYLYKKDLQAQPINQHSIVPFVVNAAFAIEVYLKALSSVHNQKLHGHKLLELFDKLPPKATAEIEAQSADAAAGHKVESGRSFRDCLHAVNNAFVDWRYLYEKESADEIRINEVIFLLDALHHACSAHDPLMP</sequence>
<dbReference type="Gene3D" id="1.20.120.330">
    <property type="entry name" value="Nucleotidyltransferases domain 2"/>
    <property type="match status" value="1"/>
</dbReference>
<gene>
    <name evidence="1" type="ORF">P9875_08820</name>
</gene>
<evidence type="ECO:0000313" key="1">
    <source>
        <dbReference type="EMBL" id="WFR81254.1"/>
    </source>
</evidence>
<organism evidence="1 2">
    <name type="scientific">Janthinobacterium rivuli</name>
    <dbReference type="NCBI Taxonomy" id="2751478"/>
    <lineage>
        <taxon>Bacteria</taxon>
        <taxon>Pseudomonadati</taxon>
        <taxon>Pseudomonadota</taxon>
        <taxon>Betaproteobacteria</taxon>
        <taxon>Burkholderiales</taxon>
        <taxon>Oxalobacteraceae</taxon>
        <taxon>Janthinobacterium</taxon>
    </lineage>
</organism>
<reference evidence="1 2" key="1">
    <citation type="submission" date="2023-04" db="EMBL/GenBank/DDBJ databases">
        <title>Nanopore sequencing of Janthinobacterium from water.</title>
        <authorList>
            <person name="Ciuchcinski K."/>
            <person name="Rokowska A."/>
            <person name="Dziewit L."/>
        </authorList>
    </citation>
    <scope>NUCLEOTIDE SEQUENCE [LARGE SCALE GENOMIC DNA]</scope>
    <source>
        <strain evidence="1 2">DEMB2</strain>
    </source>
</reference>
<protein>
    <recommendedName>
        <fullName evidence="3">HEPN domain-containing protein</fullName>
    </recommendedName>
</protein>
<evidence type="ECO:0000313" key="2">
    <source>
        <dbReference type="Proteomes" id="UP001219584"/>
    </source>
</evidence>